<organism evidence="2 4">
    <name type="scientific">Kibdelosporangium phytohabitans</name>
    <dbReference type="NCBI Taxonomy" id="860235"/>
    <lineage>
        <taxon>Bacteria</taxon>
        <taxon>Bacillati</taxon>
        <taxon>Actinomycetota</taxon>
        <taxon>Actinomycetes</taxon>
        <taxon>Pseudonocardiales</taxon>
        <taxon>Pseudonocardiaceae</taxon>
        <taxon>Kibdelosporangium</taxon>
    </lineage>
</organism>
<evidence type="ECO:0000256" key="1">
    <source>
        <dbReference type="SAM" id="MobiDB-lite"/>
    </source>
</evidence>
<evidence type="ECO:0000313" key="2">
    <source>
        <dbReference type="EMBL" id="ALG07678.1"/>
    </source>
</evidence>
<dbReference type="KEGG" id="kphy:AOZ06_13170"/>
<dbReference type="EMBL" id="CP012752">
    <property type="protein sequence ID" value="ALG07678.1"/>
    <property type="molecule type" value="Genomic_DNA"/>
</dbReference>
<evidence type="ECO:0000313" key="4">
    <source>
        <dbReference type="Proteomes" id="UP000063699"/>
    </source>
</evidence>
<dbReference type="Proteomes" id="UP000063699">
    <property type="component" value="Chromosome"/>
</dbReference>
<sequence>MGLKIEVREIHMANQPRDGRSCRFAPSSQAGGADDPDSVPPAVQRYGWRCDFFRPNLAHLVNLTGRPRLAGGRRWAFAVDDKTADIDQPEIPDQTSRCPDCRIWAASHGYGDSGAGWPS</sequence>
<keyword evidence="4" id="KW-1185">Reference proteome</keyword>
<name>A0A0N9HRZ3_9PSEU</name>
<feature type="region of interest" description="Disordered" evidence="1">
    <location>
        <begin position="16"/>
        <end position="40"/>
    </location>
</feature>
<proteinExistence type="predicted"/>
<protein>
    <submittedName>
        <fullName evidence="2">Uncharacterized protein</fullName>
    </submittedName>
</protein>
<dbReference type="AlphaFoldDB" id="A0A0N9HRZ3"/>
<gene>
    <name evidence="2" type="ORF">AOZ06_12850</name>
    <name evidence="3" type="ORF">AOZ06_13170</name>
</gene>
<reference evidence="2 4" key="1">
    <citation type="submission" date="2015-07" db="EMBL/GenBank/DDBJ databases">
        <title>Genome sequencing of Kibdelosporangium phytohabitans.</title>
        <authorList>
            <person name="Qin S."/>
            <person name="Xing K."/>
        </authorList>
    </citation>
    <scope>NUCLEOTIDE SEQUENCE [LARGE SCALE GENOMIC DNA]</scope>
    <source>
        <strain evidence="2 4">KLBMP1111</strain>
    </source>
</reference>
<evidence type="ECO:0000313" key="3">
    <source>
        <dbReference type="EMBL" id="ALG07734.1"/>
    </source>
</evidence>
<dbReference type="STRING" id="860235.AOZ06_12850"/>
<dbReference type="KEGG" id="kphy:AOZ06_12850"/>
<accession>A0A0N9HRZ3</accession>
<dbReference type="EMBL" id="CP012752">
    <property type="protein sequence ID" value="ALG07734.1"/>
    <property type="molecule type" value="Genomic_DNA"/>
</dbReference>